<reference evidence="6" key="1">
    <citation type="submission" date="2023-05" db="EMBL/GenBank/DDBJ databases">
        <title>Nepenthes gracilis genome sequencing.</title>
        <authorList>
            <person name="Fukushima K."/>
        </authorList>
    </citation>
    <scope>NUCLEOTIDE SEQUENCE</scope>
    <source>
        <strain evidence="6">SING2019-196</strain>
    </source>
</reference>
<comment type="domain">
    <text evidence="3">The QLQ domain and WRC domain may be involved in protein-protein interaction and DNA-binding, respectively.</text>
</comment>
<proteinExistence type="inferred from homology"/>
<dbReference type="Pfam" id="PF08879">
    <property type="entry name" value="WRC"/>
    <property type="match status" value="2"/>
</dbReference>
<dbReference type="InterPro" id="IPR014977">
    <property type="entry name" value="WRC_dom"/>
</dbReference>
<comment type="caution">
    <text evidence="6">The sequence shown here is derived from an EMBL/GenBank/DDBJ whole genome shotgun (WGS) entry which is preliminary data.</text>
</comment>
<protein>
    <recommendedName>
        <fullName evidence="3">Growth-regulating factor</fullName>
    </recommendedName>
</protein>
<evidence type="ECO:0000313" key="7">
    <source>
        <dbReference type="Proteomes" id="UP001279734"/>
    </source>
</evidence>
<comment type="similarity">
    <text evidence="3">Belongs to the GRF family.</text>
</comment>
<keyword evidence="3" id="KW-0804">Transcription</keyword>
<name>A0AAD3TM51_NEPGR</name>
<dbReference type="AlphaFoldDB" id="A0AAD3TM51"/>
<dbReference type="PANTHER" id="PTHR31602">
    <property type="entry name" value="GROWTH-REGULATING FACTOR 5"/>
    <property type="match status" value="1"/>
</dbReference>
<comment type="function">
    <text evidence="3">Transcription activator.</text>
</comment>
<sequence length="315" mass="34100">MMDPEPARCRRTDGKKWRCSKEVLPNEKYCERHMHRGCRCSRKLVEASEIAATSGTTTHINLNIDADSNPKLKLKIQSAANMTIHESSINKSLKEAGDENGNHKANDVSAPNNTITKFVTRAATVTSNSYPDDNQNKGGKNRDKLSREMLGGRSNFENYKNVVIIVSSGLDFSPKRVLPGDPSHRNLDQINAIESEPGRCRRTDGKKWRCGKAVLPDQKYCGLHIHRGSKKRVLHSQHGRAAGSSSQVKTCLPLSKAKRADKCLALDTNLNIPAPSSLANEDKKAASNSGGGGGGGSTIEATITDGSTDVSALSP</sequence>
<feature type="compositionally biased region" description="Polar residues" evidence="4">
    <location>
        <begin position="299"/>
        <end position="315"/>
    </location>
</feature>
<accession>A0AAD3TM51</accession>
<dbReference type="EMBL" id="BSYO01000040">
    <property type="protein sequence ID" value="GMH31292.1"/>
    <property type="molecule type" value="Genomic_DNA"/>
</dbReference>
<comment type="subcellular location">
    <subcellularLocation>
        <location evidence="3">Nucleus</location>
    </subcellularLocation>
</comment>
<feature type="compositionally biased region" description="Polar residues" evidence="4">
    <location>
        <begin position="125"/>
        <end position="138"/>
    </location>
</feature>
<dbReference type="PANTHER" id="PTHR31602:SF81">
    <property type="entry name" value="GROWTH-REGULATING FACTOR 9"/>
    <property type="match status" value="1"/>
</dbReference>
<comment type="caution">
    <text evidence="2">Lacks conserved residue(s) required for the propagation of feature annotation.</text>
</comment>
<dbReference type="PROSITE" id="PS51667">
    <property type="entry name" value="WRC"/>
    <property type="match status" value="2"/>
</dbReference>
<feature type="domain" description="WRC" evidence="5">
    <location>
        <begin position="3"/>
        <end position="47"/>
    </location>
</feature>
<keyword evidence="3" id="KW-0805">Transcription regulation</keyword>
<evidence type="ECO:0000256" key="2">
    <source>
        <dbReference type="PROSITE-ProRule" id="PRU01002"/>
    </source>
</evidence>
<feature type="domain" description="WRC" evidence="5">
    <location>
        <begin position="194"/>
        <end position="238"/>
    </location>
</feature>
<dbReference type="GO" id="GO:0005634">
    <property type="term" value="C:nucleus"/>
    <property type="evidence" value="ECO:0007669"/>
    <property type="project" value="UniProtKB-SubCell"/>
</dbReference>
<feature type="region of interest" description="Disordered" evidence="4">
    <location>
        <begin position="125"/>
        <end position="146"/>
    </location>
</feature>
<organism evidence="6 7">
    <name type="scientific">Nepenthes gracilis</name>
    <name type="common">Slender pitcher plant</name>
    <dbReference type="NCBI Taxonomy" id="150966"/>
    <lineage>
        <taxon>Eukaryota</taxon>
        <taxon>Viridiplantae</taxon>
        <taxon>Streptophyta</taxon>
        <taxon>Embryophyta</taxon>
        <taxon>Tracheophyta</taxon>
        <taxon>Spermatophyta</taxon>
        <taxon>Magnoliopsida</taxon>
        <taxon>eudicotyledons</taxon>
        <taxon>Gunneridae</taxon>
        <taxon>Pentapetalae</taxon>
        <taxon>Caryophyllales</taxon>
        <taxon>Nepenthaceae</taxon>
        <taxon>Nepenthes</taxon>
    </lineage>
</organism>
<keyword evidence="3" id="KW-0010">Activator</keyword>
<evidence type="ECO:0000256" key="4">
    <source>
        <dbReference type="SAM" id="MobiDB-lite"/>
    </source>
</evidence>
<feature type="region of interest" description="Disordered" evidence="4">
    <location>
        <begin position="273"/>
        <end position="315"/>
    </location>
</feature>
<dbReference type="Proteomes" id="UP001279734">
    <property type="component" value="Unassembled WGS sequence"/>
</dbReference>
<dbReference type="GO" id="GO:0005524">
    <property type="term" value="F:ATP binding"/>
    <property type="evidence" value="ECO:0007669"/>
    <property type="project" value="UniProtKB-UniRule"/>
</dbReference>
<dbReference type="GO" id="GO:0006351">
    <property type="term" value="P:DNA-templated transcription"/>
    <property type="evidence" value="ECO:0007669"/>
    <property type="project" value="UniProtKB-UniRule"/>
</dbReference>
<keyword evidence="7" id="KW-1185">Reference proteome</keyword>
<dbReference type="GO" id="GO:0032502">
    <property type="term" value="P:developmental process"/>
    <property type="evidence" value="ECO:0007669"/>
    <property type="project" value="InterPro"/>
</dbReference>
<gene>
    <name evidence="6" type="ORF">Nepgr_033135</name>
</gene>
<evidence type="ECO:0000259" key="5">
    <source>
        <dbReference type="PROSITE" id="PS51667"/>
    </source>
</evidence>
<evidence type="ECO:0000256" key="1">
    <source>
        <dbReference type="ARBA" id="ARBA00023242"/>
    </source>
</evidence>
<evidence type="ECO:0000313" key="6">
    <source>
        <dbReference type="EMBL" id="GMH31292.1"/>
    </source>
</evidence>
<dbReference type="InterPro" id="IPR031137">
    <property type="entry name" value="GRF"/>
</dbReference>
<evidence type="ECO:0000256" key="3">
    <source>
        <dbReference type="RuleBase" id="RU367127"/>
    </source>
</evidence>
<keyword evidence="1 3" id="KW-0539">Nucleus</keyword>